<proteinExistence type="inferred from homology"/>
<sequence>MAPIKTQWTRLIRFVAAETSRVHIGEPVDRNLDVGLASHNGQTIKAYEIIGSALDPAAQVTENVLTVRTLLSPVSNEEVKYVRCLGLNYSDHAAEAGLAKPAFPILFIKPPSSLLGPDATITIPAVAQPPKEHLPDYEVEFTIVIGKPAKDVREEDALDYILGYTGANDVCDPPRCNLRSLNSILDPRFRSGSTRWPLLSGVSQKALVSTGLIPSPLVRRVLTPMDLRTADNTNPLGPCLVSASSIPDPQQVPLKCVLNGTTVQDGTTADMIFSVRRTIAFLSQGTTLEPGSLILTGTPKGVGFVKKPPLYLKDGDKVSTWVGGGIGSLYNDVKEERSGGKARL</sequence>
<dbReference type="Proteomes" id="UP001437256">
    <property type="component" value="Unassembled WGS sequence"/>
</dbReference>
<dbReference type="InterPro" id="IPR011234">
    <property type="entry name" value="Fumarylacetoacetase-like_C"/>
</dbReference>
<comment type="similarity">
    <text evidence="1">Belongs to the FAH family.</text>
</comment>
<dbReference type="InterPro" id="IPR036663">
    <property type="entry name" value="Fumarylacetoacetase_C_sf"/>
</dbReference>
<protein>
    <recommendedName>
        <fullName evidence="3">Fumarylacetoacetase-like C-terminal domain-containing protein</fullName>
    </recommendedName>
</protein>
<evidence type="ECO:0000313" key="5">
    <source>
        <dbReference type="Proteomes" id="UP001437256"/>
    </source>
</evidence>
<feature type="domain" description="Fumarylacetoacetase-like C-terminal" evidence="3">
    <location>
        <begin position="82"/>
        <end position="171"/>
    </location>
</feature>
<feature type="domain" description="Fumarylacetoacetase-like C-terminal" evidence="3">
    <location>
        <begin position="228"/>
        <end position="333"/>
    </location>
</feature>
<keyword evidence="5" id="KW-1185">Reference proteome</keyword>
<reference evidence="4 5" key="1">
    <citation type="submission" date="2024-05" db="EMBL/GenBank/DDBJ databases">
        <title>A draft genome resource for the thread blight pathogen Marasmius tenuissimus strain MS-2.</title>
        <authorList>
            <person name="Yulfo-Soto G.E."/>
            <person name="Baruah I.K."/>
            <person name="Amoako-Attah I."/>
            <person name="Bukari Y."/>
            <person name="Meinhardt L.W."/>
            <person name="Bailey B.A."/>
            <person name="Cohen S.P."/>
        </authorList>
    </citation>
    <scope>NUCLEOTIDE SEQUENCE [LARGE SCALE GENOMIC DNA]</scope>
    <source>
        <strain evidence="4 5">MS-2</strain>
    </source>
</reference>
<dbReference type="Gene3D" id="3.90.850.10">
    <property type="entry name" value="Fumarylacetoacetase-like, C-terminal domain"/>
    <property type="match status" value="1"/>
</dbReference>
<accession>A0ABR3AC61</accession>
<dbReference type="PANTHER" id="PTHR11820:SF7">
    <property type="entry name" value="ACYLPYRUVASE FAHD1, MITOCHONDRIAL"/>
    <property type="match status" value="1"/>
</dbReference>
<dbReference type="EMBL" id="JBBXMP010000008">
    <property type="protein sequence ID" value="KAL0070152.1"/>
    <property type="molecule type" value="Genomic_DNA"/>
</dbReference>
<evidence type="ECO:0000259" key="3">
    <source>
        <dbReference type="Pfam" id="PF01557"/>
    </source>
</evidence>
<organism evidence="4 5">
    <name type="scientific">Marasmius tenuissimus</name>
    <dbReference type="NCBI Taxonomy" id="585030"/>
    <lineage>
        <taxon>Eukaryota</taxon>
        <taxon>Fungi</taxon>
        <taxon>Dikarya</taxon>
        <taxon>Basidiomycota</taxon>
        <taxon>Agaricomycotina</taxon>
        <taxon>Agaricomycetes</taxon>
        <taxon>Agaricomycetidae</taxon>
        <taxon>Agaricales</taxon>
        <taxon>Marasmiineae</taxon>
        <taxon>Marasmiaceae</taxon>
        <taxon>Marasmius</taxon>
    </lineage>
</organism>
<evidence type="ECO:0000256" key="1">
    <source>
        <dbReference type="ARBA" id="ARBA00010211"/>
    </source>
</evidence>
<comment type="caution">
    <text evidence="4">The sequence shown here is derived from an EMBL/GenBank/DDBJ whole genome shotgun (WGS) entry which is preliminary data.</text>
</comment>
<name>A0ABR3AC61_9AGAR</name>
<dbReference type="SUPFAM" id="SSF56529">
    <property type="entry name" value="FAH"/>
    <property type="match status" value="2"/>
</dbReference>
<dbReference type="Pfam" id="PF01557">
    <property type="entry name" value="FAA_hydrolase"/>
    <property type="match status" value="2"/>
</dbReference>
<keyword evidence="2" id="KW-0479">Metal-binding</keyword>
<dbReference type="PANTHER" id="PTHR11820">
    <property type="entry name" value="ACYLPYRUVASE"/>
    <property type="match status" value="1"/>
</dbReference>
<gene>
    <name evidence="4" type="ORF">AAF712_002642</name>
</gene>
<evidence type="ECO:0000256" key="2">
    <source>
        <dbReference type="ARBA" id="ARBA00022723"/>
    </source>
</evidence>
<evidence type="ECO:0000313" key="4">
    <source>
        <dbReference type="EMBL" id="KAL0070152.1"/>
    </source>
</evidence>